<dbReference type="CDD" id="cd06464">
    <property type="entry name" value="ACD_sHsps-like"/>
    <property type="match status" value="1"/>
</dbReference>
<organism evidence="4 5">
    <name type="scientific">Halosimplex litoreum</name>
    <dbReference type="NCBI Taxonomy" id="1198301"/>
    <lineage>
        <taxon>Archaea</taxon>
        <taxon>Methanobacteriati</taxon>
        <taxon>Methanobacteriota</taxon>
        <taxon>Stenosarchaea group</taxon>
        <taxon>Halobacteria</taxon>
        <taxon>Halobacteriales</taxon>
        <taxon>Haloarculaceae</taxon>
        <taxon>Halosimplex</taxon>
    </lineage>
</organism>
<dbReference type="InterPro" id="IPR008978">
    <property type="entry name" value="HSP20-like_chaperone"/>
</dbReference>
<protein>
    <submittedName>
        <fullName evidence="4">Hsp20/alpha crystallin family protein</fullName>
    </submittedName>
</protein>
<keyword evidence="5" id="KW-1185">Reference proteome</keyword>
<dbReference type="Proteomes" id="UP000595001">
    <property type="component" value="Chromosome"/>
</dbReference>
<gene>
    <name evidence="4" type="ORF">I7X12_17210</name>
</gene>
<dbReference type="Gene3D" id="2.60.40.790">
    <property type="match status" value="1"/>
</dbReference>
<name>A0A7U3WT83_9EURY</name>
<evidence type="ECO:0000256" key="2">
    <source>
        <dbReference type="RuleBase" id="RU003616"/>
    </source>
</evidence>
<proteinExistence type="inferred from homology"/>
<dbReference type="AlphaFoldDB" id="A0A7U3WT83"/>
<reference evidence="4 5" key="1">
    <citation type="submission" date="2020-12" db="EMBL/GenBank/DDBJ databases">
        <title>Halosimplex halophilum sp. nov. and Halosimplex salinum sp. nov., two new members of the genus Halosimplex.</title>
        <authorList>
            <person name="Cui H.L."/>
        </authorList>
    </citation>
    <scope>NUCLEOTIDE SEQUENCE [LARGE SCALE GENOMIC DNA]</scope>
    <source>
        <strain evidence="4 5">YGH94</strain>
    </source>
</reference>
<comment type="similarity">
    <text evidence="1 2">Belongs to the small heat shock protein (HSP20) family.</text>
</comment>
<dbReference type="KEGG" id="hlt:I7X12_17210"/>
<feature type="domain" description="SHSP" evidence="3">
    <location>
        <begin position="47"/>
        <end position="150"/>
    </location>
</feature>
<sequence length="150" mass="17004">MDRLFEQMRRNMHAAWNAPIGSWDERGPRPAFEAERRGADDGEMVRPTGDYGDVNLQFERIDDEFVVIGDLPGFEREEIDVQFDDGYLSIEAVHEVEDDEHYRTRHVSERARIADDVVADEATATYSNGVLELRFPLADSGDGATAIDVE</sequence>
<evidence type="ECO:0000256" key="1">
    <source>
        <dbReference type="PROSITE-ProRule" id="PRU00285"/>
    </source>
</evidence>
<evidence type="ECO:0000313" key="5">
    <source>
        <dbReference type="Proteomes" id="UP000595001"/>
    </source>
</evidence>
<dbReference type="Pfam" id="PF00011">
    <property type="entry name" value="HSP20"/>
    <property type="match status" value="1"/>
</dbReference>
<dbReference type="SUPFAM" id="SSF49764">
    <property type="entry name" value="HSP20-like chaperones"/>
    <property type="match status" value="1"/>
</dbReference>
<dbReference type="InterPro" id="IPR002068">
    <property type="entry name" value="A-crystallin/Hsp20_dom"/>
</dbReference>
<accession>A0A7U3WT83</accession>
<dbReference type="EMBL" id="CP065856">
    <property type="protein sequence ID" value="QPV65147.1"/>
    <property type="molecule type" value="Genomic_DNA"/>
</dbReference>
<evidence type="ECO:0000313" key="4">
    <source>
        <dbReference type="EMBL" id="QPV65147.1"/>
    </source>
</evidence>
<dbReference type="PROSITE" id="PS01031">
    <property type="entry name" value="SHSP"/>
    <property type="match status" value="1"/>
</dbReference>
<dbReference type="OrthoDB" id="198277at2157"/>
<evidence type="ECO:0000259" key="3">
    <source>
        <dbReference type="PROSITE" id="PS01031"/>
    </source>
</evidence>